<accession>A0A2Z3HYJ2</accession>
<dbReference type="KEGG" id="phb:HYN04_01785"/>
<dbReference type="EMBL" id="CP029479">
    <property type="protein sequence ID" value="AWM76608.1"/>
    <property type="molecule type" value="Genomic_DNA"/>
</dbReference>
<sequence>MAHEDLRIPDEYAQTLVDPVAYADGRVFRTYDWLRANQPLGRAEVAGVDPFWVVTRHADILEISRQNDLFLNGDKSPTLVSQEADARIREMMGGSPHLLRTLIHMDAPDHPKYRALTQAWFMPQNLRSLEGRIREIARASVEKMAATGGRCDFVREVALHYPLHVVMEILGVPEADEPRMLTLTQELFGAADPELGRAARGEDESIPAAAGAEGRRMDLGVITDFFNYFNALSADRRATPRQDLASVIANAQIDGRPISELEAMSYYIIVATAGHDTTSSSTAGAFWALAERPGELAKLKADPSLISGLVDESIRWTTPVKTFMRTVAADTEIGGRAMSKGDWLMLCYASGNRDESVFPDPHEFRVDRSPNKHLAFGYGAHLCLGQHLAKMEMRILWEELIPRLKSLELDGTPAMSQAVFVNGPKTLPVRFELA</sequence>
<keyword evidence="10" id="KW-1185">Reference proteome</keyword>
<evidence type="ECO:0000256" key="5">
    <source>
        <dbReference type="ARBA" id="ARBA00023004"/>
    </source>
</evidence>
<evidence type="ECO:0000256" key="4">
    <source>
        <dbReference type="ARBA" id="ARBA00023002"/>
    </source>
</evidence>
<dbReference type="InterPro" id="IPR036396">
    <property type="entry name" value="Cyt_P450_sf"/>
</dbReference>
<protein>
    <submittedName>
        <fullName evidence="9">Cytochrome P450</fullName>
    </submittedName>
</protein>
<keyword evidence="6 8" id="KW-0503">Monooxygenase</keyword>
<dbReference type="PANTHER" id="PTHR46696:SF4">
    <property type="entry name" value="BIOTIN BIOSYNTHESIS CYTOCHROME P450"/>
    <property type="match status" value="1"/>
</dbReference>
<comment type="function">
    <text evidence="7">Cytochromes P450 are a group of heme-thiolate monooxygenases. They oxidize a variety of structurally unrelated compounds, including steroids, fatty acids, and xenobiotics.</text>
</comment>
<evidence type="ECO:0000256" key="2">
    <source>
        <dbReference type="ARBA" id="ARBA00022617"/>
    </source>
</evidence>
<dbReference type="CDD" id="cd11033">
    <property type="entry name" value="CYP142-like"/>
    <property type="match status" value="1"/>
</dbReference>
<gene>
    <name evidence="9" type="ORF">HYN04_01785</name>
</gene>
<evidence type="ECO:0000256" key="6">
    <source>
        <dbReference type="ARBA" id="ARBA00023033"/>
    </source>
</evidence>
<evidence type="ECO:0000256" key="3">
    <source>
        <dbReference type="ARBA" id="ARBA00022723"/>
    </source>
</evidence>
<evidence type="ECO:0000256" key="1">
    <source>
        <dbReference type="ARBA" id="ARBA00010617"/>
    </source>
</evidence>
<dbReference type="FunFam" id="1.10.630.10:FF:000018">
    <property type="entry name" value="Cytochrome P450 monooxygenase"/>
    <property type="match status" value="1"/>
</dbReference>
<dbReference type="InterPro" id="IPR002397">
    <property type="entry name" value="Cyt_P450_B"/>
</dbReference>
<dbReference type="InterPro" id="IPR001128">
    <property type="entry name" value="Cyt_P450"/>
</dbReference>
<dbReference type="Proteomes" id="UP000247763">
    <property type="component" value="Chromosome"/>
</dbReference>
<dbReference type="Pfam" id="PF00067">
    <property type="entry name" value="p450"/>
    <property type="match status" value="1"/>
</dbReference>
<evidence type="ECO:0000313" key="10">
    <source>
        <dbReference type="Proteomes" id="UP000247763"/>
    </source>
</evidence>
<dbReference type="AlphaFoldDB" id="A0A2Z3HYJ2"/>
<keyword evidence="3 8" id="KW-0479">Metal-binding</keyword>
<name>A0A2Z3HYJ2_9CAUL</name>
<dbReference type="OrthoDB" id="9801155at2"/>
<dbReference type="InterPro" id="IPR017972">
    <property type="entry name" value="Cyt_P450_CS"/>
</dbReference>
<dbReference type="GO" id="GO:0020037">
    <property type="term" value="F:heme binding"/>
    <property type="evidence" value="ECO:0007669"/>
    <property type="project" value="InterPro"/>
</dbReference>
<dbReference type="RefSeq" id="WP_110449177.1">
    <property type="nucleotide sequence ID" value="NZ_CP029479.1"/>
</dbReference>
<keyword evidence="4 8" id="KW-0560">Oxidoreductase</keyword>
<dbReference type="PRINTS" id="PR00359">
    <property type="entry name" value="BP450"/>
</dbReference>
<dbReference type="GO" id="GO:0008395">
    <property type="term" value="F:steroid hydroxylase activity"/>
    <property type="evidence" value="ECO:0007669"/>
    <property type="project" value="TreeGrafter"/>
</dbReference>
<dbReference type="SUPFAM" id="SSF48264">
    <property type="entry name" value="Cytochrome P450"/>
    <property type="match status" value="1"/>
</dbReference>
<keyword evidence="2 8" id="KW-0349">Heme</keyword>
<dbReference type="PANTHER" id="PTHR46696">
    <property type="entry name" value="P450, PUTATIVE (EUROFUNG)-RELATED"/>
    <property type="match status" value="1"/>
</dbReference>
<dbReference type="GO" id="GO:0036199">
    <property type="term" value="F:cholest-4-en-3-one 26-monooxygenase activity"/>
    <property type="evidence" value="ECO:0007669"/>
    <property type="project" value="TreeGrafter"/>
</dbReference>
<organism evidence="9 10">
    <name type="scientific">Phenylobacterium parvum</name>
    <dbReference type="NCBI Taxonomy" id="2201350"/>
    <lineage>
        <taxon>Bacteria</taxon>
        <taxon>Pseudomonadati</taxon>
        <taxon>Pseudomonadota</taxon>
        <taxon>Alphaproteobacteria</taxon>
        <taxon>Caulobacterales</taxon>
        <taxon>Caulobacteraceae</taxon>
        <taxon>Phenylobacterium</taxon>
    </lineage>
</organism>
<dbReference type="PRINTS" id="PR00385">
    <property type="entry name" value="P450"/>
</dbReference>
<dbReference type="GO" id="GO:0006707">
    <property type="term" value="P:cholesterol catabolic process"/>
    <property type="evidence" value="ECO:0007669"/>
    <property type="project" value="TreeGrafter"/>
</dbReference>
<evidence type="ECO:0000313" key="9">
    <source>
        <dbReference type="EMBL" id="AWM76608.1"/>
    </source>
</evidence>
<dbReference type="Gene3D" id="1.10.630.10">
    <property type="entry name" value="Cytochrome P450"/>
    <property type="match status" value="1"/>
</dbReference>
<keyword evidence="5 8" id="KW-0408">Iron</keyword>
<comment type="similarity">
    <text evidence="1 8">Belongs to the cytochrome P450 family.</text>
</comment>
<reference evidence="10" key="1">
    <citation type="submission" date="2018-05" db="EMBL/GenBank/DDBJ databases">
        <title>Genome sequencing of Phenylobacterium sp. HYN0004.</title>
        <authorList>
            <person name="Yi H."/>
            <person name="Baek C."/>
        </authorList>
    </citation>
    <scope>NUCLEOTIDE SEQUENCE [LARGE SCALE GENOMIC DNA]</scope>
    <source>
        <strain evidence="10">HYN0004</strain>
    </source>
</reference>
<evidence type="ECO:0000256" key="7">
    <source>
        <dbReference type="ARBA" id="ARBA00043906"/>
    </source>
</evidence>
<evidence type="ECO:0000256" key="8">
    <source>
        <dbReference type="RuleBase" id="RU000461"/>
    </source>
</evidence>
<dbReference type="PROSITE" id="PS00086">
    <property type="entry name" value="CYTOCHROME_P450"/>
    <property type="match status" value="1"/>
</dbReference>
<dbReference type="GO" id="GO:0005506">
    <property type="term" value="F:iron ion binding"/>
    <property type="evidence" value="ECO:0007669"/>
    <property type="project" value="InterPro"/>
</dbReference>
<proteinExistence type="inferred from homology"/>